<keyword evidence="18" id="KW-0479">Metal-binding</keyword>
<evidence type="ECO:0000256" key="19">
    <source>
        <dbReference type="SAM" id="Phobius"/>
    </source>
</evidence>
<evidence type="ECO:0000256" key="6">
    <source>
        <dbReference type="ARBA" id="ARBA00022692"/>
    </source>
</evidence>
<evidence type="ECO:0000256" key="12">
    <source>
        <dbReference type="ARBA" id="ARBA00023136"/>
    </source>
</evidence>
<comment type="subcellular location">
    <subcellularLocation>
        <location evidence="1">Cell membrane</location>
        <topology evidence="1">Multi-pass membrane protein</topology>
    </subcellularLocation>
</comment>
<dbReference type="CDD" id="cd14265">
    <property type="entry name" value="UDPK_IM_like"/>
    <property type="match status" value="1"/>
</dbReference>
<dbReference type="GO" id="GO:0046872">
    <property type="term" value="F:metal ion binding"/>
    <property type="evidence" value="ECO:0007669"/>
    <property type="project" value="UniProtKB-KW"/>
</dbReference>
<evidence type="ECO:0000256" key="3">
    <source>
        <dbReference type="ARBA" id="ARBA00022475"/>
    </source>
</evidence>
<keyword evidence="10 19" id="KW-1133">Transmembrane helix</keyword>
<feature type="binding site" evidence="18">
    <location>
        <position position="24"/>
    </location>
    <ligand>
        <name>a divalent metal cation</name>
        <dbReference type="ChEBI" id="CHEBI:60240"/>
    </ligand>
</feature>
<evidence type="ECO:0000256" key="10">
    <source>
        <dbReference type="ARBA" id="ARBA00022989"/>
    </source>
</evidence>
<dbReference type="Proteomes" id="UP000321574">
    <property type="component" value="Unassembled WGS sequence"/>
</dbReference>
<keyword evidence="7 17" id="KW-0547">Nucleotide-binding</keyword>
<evidence type="ECO:0000256" key="18">
    <source>
        <dbReference type="PIRSR" id="PIRSR600829-4"/>
    </source>
</evidence>
<keyword evidence="13" id="KW-0594">Phospholipid biosynthesis</keyword>
<feature type="binding site" evidence="16">
    <location>
        <position position="65"/>
    </location>
    <ligand>
        <name>substrate</name>
    </ligand>
</feature>
<dbReference type="RefSeq" id="WP_147665742.1">
    <property type="nucleotide sequence ID" value="NZ_VDUW01000001.1"/>
</dbReference>
<evidence type="ECO:0000256" key="1">
    <source>
        <dbReference type="ARBA" id="ARBA00004651"/>
    </source>
</evidence>
<feature type="binding site" evidence="17">
    <location>
        <position position="5"/>
    </location>
    <ligand>
        <name>ATP</name>
        <dbReference type="ChEBI" id="CHEBI:30616"/>
    </ligand>
</feature>
<sequence length="121" mass="13651">MKDKRLPIGFRYAIAGIIYAIKNERNFRIHLLATVVVIMFSLICHLELFEWIAIIFVIGFVLVSELFNTAVELIIDYIKPEIHPVAKAIKDLAAGAVLITSIVAVIIGLIIFLPYILQLFL</sequence>
<dbReference type="InterPro" id="IPR036945">
    <property type="entry name" value="DAGK_sf"/>
</dbReference>
<proteinExistence type="inferred from homology"/>
<evidence type="ECO:0000256" key="9">
    <source>
        <dbReference type="ARBA" id="ARBA00022840"/>
    </source>
</evidence>
<feature type="transmembrane region" description="Helical" evidence="19">
    <location>
        <begin position="51"/>
        <end position="71"/>
    </location>
</feature>
<dbReference type="GO" id="GO:0005524">
    <property type="term" value="F:ATP binding"/>
    <property type="evidence" value="ECO:0007669"/>
    <property type="project" value="UniProtKB-KW"/>
</dbReference>
<dbReference type="Pfam" id="PF01219">
    <property type="entry name" value="DAGK_prokar"/>
    <property type="match status" value="1"/>
</dbReference>
<feature type="transmembrane region" description="Helical" evidence="19">
    <location>
        <begin position="27"/>
        <end position="45"/>
    </location>
</feature>
<keyword evidence="6 19" id="KW-0812">Transmembrane</keyword>
<feature type="binding site" evidence="17">
    <location>
        <position position="72"/>
    </location>
    <ligand>
        <name>ATP</name>
        <dbReference type="ChEBI" id="CHEBI:30616"/>
    </ligand>
</feature>
<dbReference type="GO" id="GO:0005886">
    <property type="term" value="C:plasma membrane"/>
    <property type="evidence" value="ECO:0007669"/>
    <property type="project" value="UniProtKB-SubCell"/>
</dbReference>
<keyword evidence="18" id="KW-0460">Magnesium</keyword>
<dbReference type="Gene3D" id="1.10.287.3610">
    <property type="match status" value="1"/>
</dbReference>
<feature type="active site" description="Proton acceptor" evidence="15">
    <location>
        <position position="65"/>
    </location>
</feature>
<dbReference type="InterPro" id="IPR000829">
    <property type="entry name" value="DAGK"/>
</dbReference>
<dbReference type="PANTHER" id="PTHR34299:SF1">
    <property type="entry name" value="DIACYLGLYCEROL KINASE"/>
    <property type="match status" value="1"/>
</dbReference>
<keyword evidence="8 20" id="KW-0418">Kinase</keyword>
<evidence type="ECO:0000256" key="8">
    <source>
        <dbReference type="ARBA" id="ARBA00022777"/>
    </source>
</evidence>
<feature type="binding site" evidence="16">
    <location>
        <position position="5"/>
    </location>
    <ligand>
        <name>substrate</name>
    </ligand>
</feature>
<dbReference type="InterPro" id="IPR033717">
    <property type="entry name" value="UDPK"/>
</dbReference>
<evidence type="ECO:0000256" key="14">
    <source>
        <dbReference type="ARBA" id="ARBA00023264"/>
    </source>
</evidence>
<keyword evidence="12 19" id="KW-0472">Membrane</keyword>
<dbReference type="GO" id="GO:0016301">
    <property type="term" value="F:kinase activity"/>
    <property type="evidence" value="ECO:0007669"/>
    <property type="project" value="UniProtKB-KW"/>
</dbReference>
<feature type="binding site" evidence="17">
    <location>
        <begin position="90"/>
        <end position="91"/>
    </location>
    <ligand>
        <name>ATP</name>
        <dbReference type="ChEBI" id="CHEBI:30616"/>
    </ligand>
</feature>
<evidence type="ECO:0000256" key="13">
    <source>
        <dbReference type="ARBA" id="ARBA00023209"/>
    </source>
</evidence>
<feature type="binding site" evidence="17">
    <location>
        <position position="12"/>
    </location>
    <ligand>
        <name>ATP</name>
        <dbReference type="ChEBI" id="CHEBI:30616"/>
    </ligand>
</feature>
<comment type="similarity">
    <text evidence="2">Belongs to the bacterial diacylglycerol kinase family.</text>
</comment>
<evidence type="ECO:0000256" key="7">
    <source>
        <dbReference type="ARBA" id="ARBA00022741"/>
    </source>
</evidence>
<keyword evidence="5" id="KW-0808">Transferase</keyword>
<evidence type="ECO:0000313" key="21">
    <source>
        <dbReference type="Proteomes" id="UP000321574"/>
    </source>
</evidence>
<protein>
    <submittedName>
        <fullName evidence="20">Diacylglycerol kinase family protein</fullName>
    </submittedName>
</protein>
<evidence type="ECO:0000256" key="11">
    <source>
        <dbReference type="ARBA" id="ARBA00023098"/>
    </source>
</evidence>
<gene>
    <name evidence="20" type="ORF">FHP05_03025</name>
</gene>
<keyword evidence="14" id="KW-1208">Phospholipid metabolism</keyword>
<evidence type="ECO:0000256" key="17">
    <source>
        <dbReference type="PIRSR" id="PIRSR600829-3"/>
    </source>
</evidence>
<keyword evidence="11" id="KW-0443">Lipid metabolism</keyword>
<evidence type="ECO:0000256" key="16">
    <source>
        <dbReference type="PIRSR" id="PIRSR600829-2"/>
    </source>
</evidence>
<feature type="binding site" evidence="18">
    <location>
        <position position="72"/>
    </location>
    <ligand>
        <name>a divalent metal cation</name>
        <dbReference type="ChEBI" id="CHEBI:60240"/>
    </ligand>
</feature>
<evidence type="ECO:0000256" key="2">
    <source>
        <dbReference type="ARBA" id="ARBA00005967"/>
    </source>
</evidence>
<evidence type="ECO:0000256" key="15">
    <source>
        <dbReference type="PIRSR" id="PIRSR600829-1"/>
    </source>
</evidence>
<name>A0A5C8P4A8_9BACI</name>
<dbReference type="PANTHER" id="PTHR34299">
    <property type="entry name" value="DIACYLGLYCEROL KINASE"/>
    <property type="match status" value="1"/>
</dbReference>
<keyword evidence="3" id="KW-1003">Cell membrane</keyword>
<evidence type="ECO:0000256" key="5">
    <source>
        <dbReference type="ARBA" id="ARBA00022679"/>
    </source>
</evidence>
<feature type="binding site" evidence="17">
    <location>
        <position position="24"/>
    </location>
    <ligand>
        <name>ATP</name>
        <dbReference type="ChEBI" id="CHEBI:30616"/>
    </ligand>
</feature>
<comment type="cofactor">
    <cofactor evidence="18">
        <name>Mg(2+)</name>
        <dbReference type="ChEBI" id="CHEBI:18420"/>
    </cofactor>
    <text evidence="18">Mn(2+), Zn(2+), Cd(2+) and Co(2+) support activity to lesser extents.</text>
</comment>
<dbReference type="EMBL" id="VDUW01000001">
    <property type="protein sequence ID" value="TXL68006.1"/>
    <property type="molecule type" value="Genomic_DNA"/>
</dbReference>
<feature type="binding site" evidence="17">
    <location>
        <begin position="81"/>
        <end position="83"/>
    </location>
    <ligand>
        <name>ATP</name>
        <dbReference type="ChEBI" id="CHEBI:30616"/>
    </ligand>
</feature>
<reference evidence="20 21" key="1">
    <citation type="submission" date="2019-06" db="EMBL/GenBank/DDBJ databases">
        <title>Cerasibacillus sp. nov., isolated from maize field.</title>
        <authorList>
            <person name="Lin S.-Y."/>
            <person name="Tsai C.-F."/>
            <person name="Young C.-C."/>
        </authorList>
    </citation>
    <scope>NUCLEOTIDE SEQUENCE [LARGE SCALE GENOMIC DNA]</scope>
    <source>
        <strain evidence="20 21">CC-CFT480</strain>
    </source>
</reference>
<dbReference type="GO" id="GO:0008654">
    <property type="term" value="P:phospholipid biosynthetic process"/>
    <property type="evidence" value="ECO:0007669"/>
    <property type="project" value="UniProtKB-KW"/>
</dbReference>
<keyword evidence="21" id="KW-1185">Reference proteome</keyword>
<feature type="transmembrane region" description="Helical" evidence="19">
    <location>
        <begin position="92"/>
        <end position="117"/>
    </location>
</feature>
<comment type="caution">
    <text evidence="20">The sequence shown here is derived from an EMBL/GenBank/DDBJ whole genome shotgun (WGS) entry which is preliminary data.</text>
</comment>
<evidence type="ECO:0000256" key="4">
    <source>
        <dbReference type="ARBA" id="ARBA00022516"/>
    </source>
</evidence>
<keyword evidence="4" id="KW-0444">Lipid biosynthesis</keyword>
<accession>A0A5C8P4A8</accession>
<dbReference type="AlphaFoldDB" id="A0A5C8P4A8"/>
<evidence type="ECO:0000313" key="20">
    <source>
        <dbReference type="EMBL" id="TXL68006.1"/>
    </source>
</evidence>
<dbReference type="OrthoDB" id="9789934at2"/>
<organism evidence="20 21">
    <name type="scientific">Cerasibacillus terrae</name>
    <dbReference type="NCBI Taxonomy" id="2498845"/>
    <lineage>
        <taxon>Bacteria</taxon>
        <taxon>Bacillati</taxon>
        <taxon>Bacillota</taxon>
        <taxon>Bacilli</taxon>
        <taxon>Bacillales</taxon>
        <taxon>Bacillaceae</taxon>
        <taxon>Cerasibacillus</taxon>
    </lineage>
</organism>
<keyword evidence="9 17" id="KW-0067">ATP-binding</keyword>